<comment type="caution">
    <text evidence="3">The sequence shown here is derived from an EMBL/GenBank/DDBJ whole genome shotgun (WGS) entry which is preliminary data.</text>
</comment>
<proteinExistence type="predicted"/>
<feature type="modified residue" description="4-aspartylphosphate" evidence="1">
    <location>
        <position position="55"/>
    </location>
</feature>
<dbReference type="Pfam" id="PF00072">
    <property type="entry name" value="Response_reg"/>
    <property type="match status" value="1"/>
</dbReference>
<protein>
    <submittedName>
        <fullName evidence="3">CheY-like chemotaxis protein</fullName>
    </submittedName>
</protein>
<dbReference type="Proteomes" id="UP001183629">
    <property type="component" value="Unassembled WGS sequence"/>
</dbReference>
<dbReference type="SUPFAM" id="SSF52172">
    <property type="entry name" value="CheY-like"/>
    <property type="match status" value="1"/>
</dbReference>
<dbReference type="AlphaFoldDB" id="A0AAE3ZX00"/>
<dbReference type="Gene3D" id="3.40.50.2300">
    <property type="match status" value="1"/>
</dbReference>
<dbReference type="SMART" id="SM00448">
    <property type="entry name" value="REC"/>
    <property type="match status" value="1"/>
</dbReference>
<reference evidence="3 4" key="1">
    <citation type="submission" date="2023-07" db="EMBL/GenBank/DDBJ databases">
        <title>Sequencing the genomes of 1000 actinobacteria strains.</title>
        <authorList>
            <person name="Klenk H.-P."/>
        </authorList>
    </citation>
    <scope>NUCLEOTIDE SEQUENCE [LARGE SCALE GENOMIC DNA]</scope>
    <source>
        <strain evidence="3 4">DSM 44711</strain>
    </source>
</reference>
<keyword evidence="4" id="KW-1185">Reference proteome</keyword>
<sequence length="378" mass="40693">MLSQRILMVDDEQRILDAFRRSLHGHYELDTANSGAAGLDKVRGAAHPYAVVVSDMRMPGMNGAEFLAEVRERSPDTVQIVLSGQADLADTIAAVNDGNLFRFLTKPCEPAGLARALDAALAQHRLVMSERELLERTLDGAVTVLTELMAAAHPVAAARTETVRTLIDACVTALRPADTWELRLAAMLGQVGLMAVPPEVIARATDSTDADAEALAMYRGHPRLTRELIGRIPRLERVADWVASQPVTLAEAQAPTPRASEEPGGAAQQIYETVTAFVVAVESGLAPGTAVVELARNPRYPAAVLDAAARAYRSNDVRRPRQVKGRELVVGMLMNQDVVTKTGMTLVRAGEVLTESHAIRLRHFAEGVGVVEPINVLA</sequence>
<dbReference type="PROSITE" id="PS50110">
    <property type="entry name" value="RESPONSE_REGULATORY"/>
    <property type="match status" value="1"/>
</dbReference>
<dbReference type="CDD" id="cd17569">
    <property type="entry name" value="REC_HupR-like"/>
    <property type="match status" value="1"/>
</dbReference>
<gene>
    <name evidence="3" type="ORF">J2S44_005908</name>
</gene>
<dbReference type="InterPro" id="IPR052020">
    <property type="entry name" value="Cyclic_di-GMP/3'3'-cGAMP_PDE"/>
</dbReference>
<evidence type="ECO:0000313" key="4">
    <source>
        <dbReference type="Proteomes" id="UP001183629"/>
    </source>
</evidence>
<feature type="domain" description="Response regulatory" evidence="2">
    <location>
        <begin position="5"/>
        <end position="121"/>
    </location>
</feature>
<dbReference type="InterPro" id="IPR011006">
    <property type="entry name" value="CheY-like_superfamily"/>
</dbReference>
<keyword evidence="1" id="KW-0597">Phosphoprotein</keyword>
<dbReference type="GO" id="GO:0000160">
    <property type="term" value="P:phosphorelay signal transduction system"/>
    <property type="evidence" value="ECO:0007669"/>
    <property type="project" value="InterPro"/>
</dbReference>
<evidence type="ECO:0000313" key="3">
    <source>
        <dbReference type="EMBL" id="MDR7325658.1"/>
    </source>
</evidence>
<organism evidence="3 4">
    <name type="scientific">Catenuloplanes niger</name>
    <dbReference type="NCBI Taxonomy" id="587534"/>
    <lineage>
        <taxon>Bacteria</taxon>
        <taxon>Bacillati</taxon>
        <taxon>Actinomycetota</taxon>
        <taxon>Actinomycetes</taxon>
        <taxon>Micromonosporales</taxon>
        <taxon>Micromonosporaceae</taxon>
        <taxon>Catenuloplanes</taxon>
    </lineage>
</organism>
<dbReference type="Pfam" id="PF13487">
    <property type="entry name" value="HD_5"/>
    <property type="match status" value="1"/>
</dbReference>
<dbReference type="PANTHER" id="PTHR45228">
    <property type="entry name" value="CYCLIC DI-GMP PHOSPHODIESTERASE TM_0186-RELATED"/>
    <property type="match status" value="1"/>
</dbReference>
<dbReference type="InterPro" id="IPR001789">
    <property type="entry name" value="Sig_transdc_resp-reg_receiver"/>
</dbReference>
<dbReference type="Gene3D" id="1.10.3210.10">
    <property type="entry name" value="Hypothetical protein af1432"/>
    <property type="match status" value="1"/>
</dbReference>
<name>A0AAE3ZX00_9ACTN</name>
<evidence type="ECO:0000256" key="1">
    <source>
        <dbReference type="PROSITE-ProRule" id="PRU00169"/>
    </source>
</evidence>
<evidence type="ECO:0000259" key="2">
    <source>
        <dbReference type="PROSITE" id="PS50110"/>
    </source>
</evidence>
<dbReference type="PANTHER" id="PTHR45228:SF8">
    <property type="entry name" value="TWO-COMPONENT RESPONSE REGULATOR-RELATED"/>
    <property type="match status" value="1"/>
</dbReference>
<dbReference type="EMBL" id="JAVDYC010000001">
    <property type="protein sequence ID" value="MDR7325658.1"/>
    <property type="molecule type" value="Genomic_DNA"/>
</dbReference>
<accession>A0AAE3ZX00</accession>